<protein>
    <submittedName>
        <fullName evidence="1">Uncharacterized protein</fullName>
    </submittedName>
</protein>
<dbReference type="AlphaFoldDB" id="A0A975P6G6"/>
<gene>
    <name evidence="1" type="ORF">KM031_02105</name>
</gene>
<evidence type="ECO:0000313" key="1">
    <source>
        <dbReference type="EMBL" id="QWK90729.1"/>
    </source>
</evidence>
<organism evidence="1 2">
    <name type="scientific">Gemmobacter fulvus</name>
    <dbReference type="NCBI Taxonomy" id="2840474"/>
    <lineage>
        <taxon>Bacteria</taxon>
        <taxon>Pseudomonadati</taxon>
        <taxon>Pseudomonadota</taxon>
        <taxon>Alphaproteobacteria</taxon>
        <taxon>Rhodobacterales</taxon>
        <taxon>Paracoccaceae</taxon>
        <taxon>Gemmobacter</taxon>
    </lineage>
</organism>
<sequence>MTANTWILEAKTFVEEWFPEYPPAARATLIAAYVNAAAGDEIAMYLRTLTEALGDINITLDASDGL</sequence>
<dbReference type="Proteomes" id="UP000679352">
    <property type="component" value="Chromosome"/>
</dbReference>
<evidence type="ECO:0000313" key="2">
    <source>
        <dbReference type="Proteomes" id="UP000679352"/>
    </source>
</evidence>
<dbReference type="RefSeq" id="WP_215504024.1">
    <property type="nucleotide sequence ID" value="NZ_CP076361.1"/>
</dbReference>
<proteinExistence type="predicted"/>
<name>A0A975P6G6_9RHOB</name>
<dbReference type="KEGG" id="gfu:KM031_02105"/>
<accession>A0A975P6G6</accession>
<dbReference type="EMBL" id="CP076361">
    <property type="protein sequence ID" value="QWK90729.1"/>
    <property type="molecule type" value="Genomic_DNA"/>
</dbReference>
<reference evidence="1" key="1">
    <citation type="submission" date="2021-06" db="EMBL/GenBank/DDBJ databases">
        <title>Direct submission.</title>
        <authorList>
            <person name="Lee C.-S."/>
            <person name="Jin L."/>
        </authorList>
    </citation>
    <scope>NUCLEOTIDE SEQUENCE</scope>
    <source>
        <strain evidence="1">Con5</strain>
    </source>
</reference>
<keyword evidence="2" id="KW-1185">Reference proteome</keyword>